<keyword evidence="8" id="KW-0597">Phosphoprotein</keyword>
<dbReference type="GO" id="GO:0005634">
    <property type="term" value="C:nucleus"/>
    <property type="evidence" value="ECO:0007669"/>
    <property type="project" value="UniProtKB-SubCell"/>
</dbReference>
<evidence type="ECO:0000256" key="16">
    <source>
        <dbReference type="PIRSR" id="PIRSR028973-1"/>
    </source>
</evidence>
<evidence type="ECO:0000256" key="5">
    <source>
        <dbReference type="ARBA" id="ARBA00012520"/>
    </source>
</evidence>
<feature type="binding site" evidence="17">
    <location>
        <position position="155"/>
    </location>
    <ligand>
        <name>substrate</name>
    </ligand>
</feature>
<keyword evidence="7" id="KW-0963">Cytoplasm</keyword>
<evidence type="ECO:0000256" key="7">
    <source>
        <dbReference type="ARBA" id="ARBA00022490"/>
    </source>
</evidence>
<keyword evidence="13 15" id="KW-0539">Nucleus</keyword>
<dbReference type="GO" id="GO:0000290">
    <property type="term" value="P:deadenylation-dependent decapping of nuclear-transcribed mRNA"/>
    <property type="evidence" value="ECO:0007669"/>
    <property type="project" value="UniProtKB-UniRule"/>
</dbReference>
<comment type="catalytic activity">
    <reaction evidence="14 15">
        <text>a 5'-end (N(7)-methyl 5'-triphosphoguanosine)-ribonucleoside in mRNA + H2O = N(7)-methyl-GMP + a 5'-end diphospho-ribonucleoside in mRNA + 2 H(+)</text>
        <dbReference type="Rhea" id="RHEA:65388"/>
        <dbReference type="Rhea" id="RHEA-COMP:17165"/>
        <dbReference type="Rhea" id="RHEA-COMP:17167"/>
        <dbReference type="ChEBI" id="CHEBI:15377"/>
        <dbReference type="ChEBI" id="CHEBI:15378"/>
        <dbReference type="ChEBI" id="CHEBI:58285"/>
        <dbReference type="ChEBI" id="CHEBI:156461"/>
        <dbReference type="ChEBI" id="CHEBI:167616"/>
        <dbReference type="EC" id="3.6.1.59"/>
    </reaction>
</comment>
<feature type="binding site" evidence="17">
    <location>
        <position position="187"/>
    </location>
    <ligand>
        <name>substrate</name>
    </ligand>
</feature>
<dbReference type="Pfam" id="PF05652">
    <property type="entry name" value="DcpS"/>
    <property type="match status" value="1"/>
</dbReference>
<dbReference type="GO" id="GO:0000932">
    <property type="term" value="C:P-body"/>
    <property type="evidence" value="ECO:0007669"/>
    <property type="project" value="TreeGrafter"/>
</dbReference>
<dbReference type="Gene3D" id="3.30.200.40">
    <property type="entry name" value="Scavenger mRNA decapping enzyme, N-terminal domain"/>
    <property type="match status" value="1"/>
</dbReference>
<dbReference type="PIRSF" id="PIRSF028973">
    <property type="entry name" value="Scavenger_mRNA_decap_enz"/>
    <property type="match status" value="1"/>
</dbReference>
<evidence type="ECO:0000313" key="18">
    <source>
        <dbReference type="EMBL" id="KAH3819118.1"/>
    </source>
</evidence>
<evidence type="ECO:0000256" key="2">
    <source>
        <dbReference type="ARBA" id="ARBA00004496"/>
    </source>
</evidence>
<dbReference type="OrthoDB" id="10264956at2759"/>
<name>A0A9D4GP34_DREPO</name>
<evidence type="ECO:0000256" key="6">
    <source>
        <dbReference type="ARBA" id="ARBA00015636"/>
    </source>
</evidence>
<comment type="subcellular location">
    <subcellularLocation>
        <location evidence="2">Cytoplasm</location>
    </subcellularLocation>
    <subcellularLocation>
        <location evidence="1 15">Nucleus</location>
    </subcellularLocation>
</comment>
<dbReference type="InterPro" id="IPR008594">
    <property type="entry name" value="DcpS/DCS2"/>
</dbReference>
<evidence type="ECO:0000256" key="12">
    <source>
        <dbReference type="ARBA" id="ARBA00023187"/>
    </source>
</evidence>
<reference evidence="18" key="1">
    <citation type="journal article" date="2019" name="bioRxiv">
        <title>The Genome of the Zebra Mussel, Dreissena polymorpha: A Resource for Invasive Species Research.</title>
        <authorList>
            <person name="McCartney M.A."/>
            <person name="Auch B."/>
            <person name="Kono T."/>
            <person name="Mallez S."/>
            <person name="Zhang Y."/>
            <person name="Obille A."/>
            <person name="Becker A."/>
            <person name="Abrahante J.E."/>
            <person name="Garbe J."/>
            <person name="Badalamenti J.P."/>
            <person name="Herman A."/>
            <person name="Mangelson H."/>
            <person name="Liachko I."/>
            <person name="Sullivan S."/>
            <person name="Sone E.D."/>
            <person name="Koren S."/>
            <person name="Silverstein K.A.T."/>
            <person name="Beckman K.B."/>
            <person name="Gohl D.M."/>
        </authorList>
    </citation>
    <scope>NUCLEOTIDE SEQUENCE</scope>
    <source>
        <strain evidence="18">Duluth1</strain>
        <tissue evidence="18">Whole animal</tissue>
    </source>
</reference>
<dbReference type="GO" id="GO:0006397">
    <property type="term" value="P:mRNA processing"/>
    <property type="evidence" value="ECO:0007669"/>
    <property type="project" value="UniProtKB-KW"/>
</dbReference>
<keyword evidence="9 15" id="KW-0507">mRNA processing</keyword>
<sequence>MEGTGDLLNKKRKLENSDEIVDKCPPVLKNFKDFNINKVIAENPRCKTATIHGQIAGEDAVVLLEKTAFDASHLGNYLSELTTLNNTLKNDIYGTYDAFPPLIENAIRATVIHPATEKHIKKYTDQPCYVVHETPELYTNITLPLIISKQFSIQWVYNILGKKKEADRIVFEDPDPEQGFVLLPDMKWDCKDTRSLYLVAIVHKHEVKSLRDLTADSLPLLNNILHKGLDAIKERFGVPSSQVHVYLHYQPSYYHLHVHFAHVQCEAPGMGADRAHMLIDVIDNIQIASNFYQRKTLTFTVREEDDLYKKYKDSGYFDKS</sequence>
<feature type="binding site" evidence="17">
    <location>
        <position position="165"/>
    </location>
    <ligand>
        <name>substrate</name>
    </ligand>
</feature>
<keyword evidence="19" id="KW-1185">Reference proteome</keyword>
<comment type="function">
    <text evidence="15">Decapping scavenger enzyme that catalyzes the cleavage of a residual cap structure following the degradation of mRNAs by the 3'-&gt;5' exosome-mediated mRNA decay pathway.</text>
</comment>
<dbReference type="InterPro" id="IPR036265">
    <property type="entry name" value="HIT-like_sf"/>
</dbReference>
<dbReference type="FunFam" id="3.30.200.40:FF:000001">
    <property type="entry name" value="m7GpppX diphosphatase"/>
    <property type="match status" value="1"/>
</dbReference>
<dbReference type="GO" id="GO:0000340">
    <property type="term" value="F:RNA 7-methylguanosine cap binding"/>
    <property type="evidence" value="ECO:0007669"/>
    <property type="project" value="UniProtKB-UniRule"/>
</dbReference>
<evidence type="ECO:0000256" key="9">
    <source>
        <dbReference type="ARBA" id="ARBA00022664"/>
    </source>
</evidence>
<keyword evidence="11" id="KW-0007">Acetylation</keyword>
<protein>
    <recommendedName>
        <fullName evidence="6 15">m7GpppX diphosphatase</fullName>
        <ecNumber evidence="5 15">3.6.1.59</ecNumber>
    </recommendedName>
</protein>
<evidence type="ECO:0000256" key="11">
    <source>
        <dbReference type="ARBA" id="ARBA00022990"/>
    </source>
</evidence>
<keyword evidence="12" id="KW-0508">mRNA splicing</keyword>
<reference evidence="18" key="2">
    <citation type="submission" date="2020-11" db="EMBL/GenBank/DDBJ databases">
        <authorList>
            <person name="McCartney M.A."/>
            <person name="Auch B."/>
            <person name="Kono T."/>
            <person name="Mallez S."/>
            <person name="Becker A."/>
            <person name="Gohl D.M."/>
            <person name="Silverstein K.A.T."/>
            <person name="Koren S."/>
            <person name="Bechman K.B."/>
            <person name="Herman A."/>
            <person name="Abrahante J.E."/>
            <person name="Garbe J."/>
        </authorList>
    </citation>
    <scope>NUCLEOTIDE SEQUENCE</scope>
    <source>
        <strain evidence="18">Duluth1</strain>
        <tissue evidence="18">Whole animal</tissue>
    </source>
</reference>
<dbReference type="EC" id="3.6.1.59" evidence="5 15"/>
<feature type="binding site" evidence="17">
    <location>
        <begin position="248"/>
        <end position="259"/>
    </location>
    <ligand>
        <name>substrate</name>
    </ligand>
</feature>
<dbReference type="PANTHER" id="PTHR12978">
    <property type="entry name" value="HISTIDINE TRIAD HIT PROTEIN MEMBER"/>
    <property type="match status" value="1"/>
</dbReference>
<evidence type="ECO:0000256" key="3">
    <source>
        <dbReference type="ARBA" id="ARBA00010208"/>
    </source>
</evidence>
<evidence type="ECO:0000256" key="17">
    <source>
        <dbReference type="PIRSR" id="PIRSR028973-2"/>
    </source>
</evidence>
<dbReference type="GO" id="GO:0008380">
    <property type="term" value="P:RNA splicing"/>
    <property type="evidence" value="ECO:0007669"/>
    <property type="project" value="UniProtKB-KW"/>
</dbReference>
<comment type="caution">
    <text evidence="18">The sequence shown here is derived from an EMBL/GenBank/DDBJ whole genome shotgun (WGS) entry which is preliminary data.</text>
</comment>
<evidence type="ECO:0000256" key="14">
    <source>
        <dbReference type="ARBA" id="ARBA00048222"/>
    </source>
</evidence>
<dbReference type="Gene3D" id="3.30.428.10">
    <property type="entry name" value="HIT-like"/>
    <property type="match status" value="1"/>
</dbReference>
<dbReference type="SUPFAM" id="SSF54197">
    <property type="entry name" value="HIT-like"/>
    <property type="match status" value="1"/>
</dbReference>
<comment type="similarity">
    <text evidence="3 15">Belongs to the HIT family.</text>
</comment>
<gene>
    <name evidence="18" type="ORF">DPMN_120851</name>
</gene>
<evidence type="ECO:0000256" key="8">
    <source>
        <dbReference type="ARBA" id="ARBA00022553"/>
    </source>
</evidence>
<feature type="active site" description="Nucleophile" evidence="16">
    <location>
        <position position="257"/>
    </location>
</feature>
<dbReference type="PANTHER" id="PTHR12978:SF0">
    <property type="entry name" value="M7GPPPX DIPHOSPHATASE"/>
    <property type="match status" value="1"/>
</dbReference>
<dbReference type="Proteomes" id="UP000828390">
    <property type="component" value="Unassembled WGS sequence"/>
</dbReference>
<dbReference type="FunFam" id="3.30.428.10:FF:000006">
    <property type="entry name" value="m7GpppX diphosphatase"/>
    <property type="match status" value="1"/>
</dbReference>
<dbReference type="AlphaFoldDB" id="A0A9D4GP34"/>
<accession>A0A9D4GP34</accession>
<organism evidence="18 19">
    <name type="scientific">Dreissena polymorpha</name>
    <name type="common">Zebra mussel</name>
    <name type="synonym">Mytilus polymorpha</name>
    <dbReference type="NCBI Taxonomy" id="45954"/>
    <lineage>
        <taxon>Eukaryota</taxon>
        <taxon>Metazoa</taxon>
        <taxon>Spiralia</taxon>
        <taxon>Lophotrochozoa</taxon>
        <taxon>Mollusca</taxon>
        <taxon>Bivalvia</taxon>
        <taxon>Autobranchia</taxon>
        <taxon>Heteroconchia</taxon>
        <taxon>Euheterodonta</taxon>
        <taxon>Imparidentia</taxon>
        <taxon>Neoheterodontei</taxon>
        <taxon>Myida</taxon>
        <taxon>Dreissenoidea</taxon>
        <taxon>Dreissenidae</taxon>
        <taxon>Dreissena</taxon>
    </lineage>
</organism>
<dbReference type="EMBL" id="JAIWYP010000005">
    <property type="protein sequence ID" value="KAH3819118.1"/>
    <property type="molecule type" value="Genomic_DNA"/>
</dbReference>
<feature type="binding site" evidence="17">
    <location>
        <position position="185"/>
    </location>
    <ligand>
        <name>substrate</name>
    </ligand>
</feature>
<keyword evidence="10 15" id="KW-0378">Hydrolase</keyword>
<comment type="subunit">
    <text evidence="4">Homodimer. Associates with components of the exosome multienzyme ribonuclease complex, such as EXOSC3 and EXOSC4. Interacts with NDOR1.</text>
</comment>
<evidence type="ECO:0000313" key="19">
    <source>
        <dbReference type="Proteomes" id="UP000828390"/>
    </source>
</evidence>
<dbReference type="GO" id="GO:0140932">
    <property type="term" value="F:5'-(N(7)-methyl 5'-triphosphoguanosine)-[mRNA] diphosphatase activity"/>
    <property type="evidence" value="ECO:0007669"/>
    <property type="project" value="UniProtKB-EC"/>
</dbReference>
<evidence type="ECO:0000256" key="1">
    <source>
        <dbReference type="ARBA" id="ARBA00004123"/>
    </source>
</evidence>
<evidence type="ECO:0000256" key="13">
    <source>
        <dbReference type="ARBA" id="ARBA00023242"/>
    </source>
</evidence>
<evidence type="ECO:0000256" key="15">
    <source>
        <dbReference type="PIRNR" id="PIRNR028973"/>
    </source>
</evidence>
<dbReference type="InterPro" id="IPR011145">
    <property type="entry name" value="Scavenger_mRNA_decap_enz_N"/>
</dbReference>
<dbReference type="Pfam" id="PF11969">
    <property type="entry name" value="DcpS_C"/>
    <property type="match status" value="1"/>
</dbReference>
<evidence type="ECO:0000256" key="4">
    <source>
        <dbReference type="ARBA" id="ARBA00011140"/>
    </source>
</evidence>
<evidence type="ECO:0000256" key="10">
    <source>
        <dbReference type="ARBA" id="ARBA00022801"/>
    </source>
</evidence>
<proteinExistence type="inferred from homology"/>
<dbReference type="SUPFAM" id="SSF102860">
    <property type="entry name" value="mRNA decapping enzyme DcpS N-terminal domain"/>
    <property type="match status" value="1"/>
</dbReference>